<evidence type="ECO:0000313" key="3">
    <source>
        <dbReference type="EMBL" id="GFR31560.1"/>
    </source>
</evidence>
<protein>
    <submittedName>
        <fullName evidence="3">TBC1 domain family member 9</fullName>
    </submittedName>
</protein>
<keyword evidence="4" id="KW-1185">Reference proteome</keyword>
<dbReference type="InterPro" id="IPR018247">
    <property type="entry name" value="EF_Hand_1_Ca_BS"/>
</dbReference>
<comment type="caution">
    <text evidence="3">The sequence shown here is derived from an EMBL/GenBank/DDBJ whole genome shotgun (WGS) entry which is preliminary data.</text>
</comment>
<proteinExistence type="predicted"/>
<dbReference type="PROSITE" id="PS50222">
    <property type="entry name" value="EF_HAND_2"/>
    <property type="match status" value="1"/>
</dbReference>
<dbReference type="OrthoDB" id="17687at2759"/>
<evidence type="ECO:0000256" key="1">
    <source>
        <dbReference type="ARBA" id="ARBA00022837"/>
    </source>
</evidence>
<dbReference type="Proteomes" id="UP000887116">
    <property type="component" value="Unassembled WGS sequence"/>
</dbReference>
<dbReference type="EMBL" id="BMAO01039454">
    <property type="protein sequence ID" value="GFR31560.1"/>
    <property type="molecule type" value="Genomic_DNA"/>
</dbReference>
<dbReference type="InterPro" id="IPR011992">
    <property type="entry name" value="EF-hand-dom_pair"/>
</dbReference>
<keyword evidence="1" id="KW-0106">Calcium</keyword>
<evidence type="ECO:0000259" key="2">
    <source>
        <dbReference type="PROSITE" id="PS50222"/>
    </source>
</evidence>
<accession>A0A8X6JDQ8</accession>
<dbReference type="GO" id="GO:0005509">
    <property type="term" value="F:calcium ion binding"/>
    <property type="evidence" value="ECO:0007669"/>
    <property type="project" value="InterPro"/>
</dbReference>
<feature type="non-terminal residue" evidence="3">
    <location>
        <position position="1"/>
    </location>
</feature>
<name>A0A8X6JDQ8_TRICU</name>
<dbReference type="SUPFAM" id="SSF47473">
    <property type="entry name" value="EF-hand"/>
    <property type="match status" value="1"/>
</dbReference>
<dbReference type="AlphaFoldDB" id="A0A8X6JDQ8"/>
<evidence type="ECO:0000313" key="4">
    <source>
        <dbReference type="Proteomes" id="UP000887116"/>
    </source>
</evidence>
<feature type="domain" description="EF-hand" evidence="2">
    <location>
        <begin position="94"/>
        <end position="129"/>
    </location>
</feature>
<sequence length="184" mass="21904">RIHVSKLIKEAYAQYGFITNKTIEQLRMKQRLRVVQELEDTNRKNIVRSVFYDDLVKAVFTQQEVDDVYTFIKEEQLQQRIFFNLLPPWGRGENAKVLCARFFQLIDDNQDNMLSFLEFLQFLAIVCRTDVEMKLKMLYLSHLISSPDVKVKLLHYLVNQKKLLKLKNFLVVLKVMPQLVKLFC</sequence>
<dbReference type="PROSITE" id="PS00018">
    <property type="entry name" value="EF_HAND_1"/>
    <property type="match status" value="1"/>
</dbReference>
<gene>
    <name evidence="3" type="primary">TBC1D9</name>
    <name evidence="3" type="ORF">TNCT_84871</name>
</gene>
<dbReference type="Gene3D" id="1.10.238.10">
    <property type="entry name" value="EF-hand"/>
    <property type="match status" value="1"/>
</dbReference>
<dbReference type="InterPro" id="IPR002048">
    <property type="entry name" value="EF_hand_dom"/>
</dbReference>
<organism evidence="3 4">
    <name type="scientific">Trichonephila clavata</name>
    <name type="common">Joro spider</name>
    <name type="synonym">Nephila clavata</name>
    <dbReference type="NCBI Taxonomy" id="2740835"/>
    <lineage>
        <taxon>Eukaryota</taxon>
        <taxon>Metazoa</taxon>
        <taxon>Ecdysozoa</taxon>
        <taxon>Arthropoda</taxon>
        <taxon>Chelicerata</taxon>
        <taxon>Arachnida</taxon>
        <taxon>Araneae</taxon>
        <taxon>Araneomorphae</taxon>
        <taxon>Entelegynae</taxon>
        <taxon>Araneoidea</taxon>
        <taxon>Nephilidae</taxon>
        <taxon>Trichonephila</taxon>
    </lineage>
</organism>
<reference evidence="3" key="1">
    <citation type="submission" date="2020-07" db="EMBL/GenBank/DDBJ databases">
        <title>Multicomponent nature underlies the extraordinary mechanical properties of spider dragline silk.</title>
        <authorList>
            <person name="Kono N."/>
            <person name="Nakamura H."/>
            <person name="Mori M."/>
            <person name="Yoshida Y."/>
            <person name="Ohtoshi R."/>
            <person name="Malay A.D."/>
            <person name="Moran D.A.P."/>
            <person name="Tomita M."/>
            <person name="Numata K."/>
            <person name="Arakawa K."/>
        </authorList>
    </citation>
    <scope>NUCLEOTIDE SEQUENCE</scope>
</reference>